<keyword evidence="2" id="KW-1185">Reference proteome</keyword>
<protein>
    <recommendedName>
        <fullName evidence="3">F-box domain-containing protein</fullName>
    </recommendedName>
</protein>
<organism evidence="1 2">
    <name type="scientific">Marasmiellus scandens</name>
    <dbReference type="NCBI Taxonomy" id="2682957"/>
    <lineage>
        <taxon>Eukaryota</taxon>
        <taxon>Fungi</taxon>
        <taxon>Dikarya</taxon>
        <taxon>Basidiomycota</taxon>
        <taxon>Agaricomycotina</taxon>
        <taxon>Agaricomycetes</taxon>
        <taxon>Agaricomycetidae</taxon>
        <taxon>Agaricales</taxon>
        <taxon>Marasmiineae</taxon>
        <taxon>Omphalotaceae</taxon>
        <taxon>Marasmiellus</taxon>
    </lineage>
</organism>
<dbReference type="EMBL" id="JBANRG010000026">
    <property type="protein sequence ID" value="KAK7453544.1"/>
    <property type="molecule type" value="Genomic_DNA"/>
</dbReference>
<accession>A0ABR1JC58</accession>
<evidence type="ECO:0000313" key="1">
    <source>
        <dbReference type="EMBL" id="KAK7453544.1"/>
    </source>
</evidence>
<comment type="caution">
    <text evidence="1">The sequence shown here is derived from an EMBL/GenBank/DDBJ whole genome shotgun (WGS) entry which is preliminary data.</text>
</comment>
<dbReference type="SUPFAM" id="SSF52047">
    <property type="entry name" value="RNI-like"/>
    <property type="match status" value="1"/>
</dbReference>
<dbReference type="Proteomes" id="UP001498398">
    <property type="component" value="Unassembled WGS sequence"/>
</dbReference>
<gene>
    <name evidence="1" type="ORF">VKT23_011824</name>
</gene>
<name>A0ABR1JC58_9AGAR</name>
<evidence type="ECO:0000313" key="2">
    <source>
        <dbReference type="Proteomes" id="UP001498398"/>
    </source>
</evidence>
<proteinExistence type="predicted"/>
<sequence length="519" mass="59164">MERLHAEVIQCIIQELDDCKDQARFRLTCRGINALVEPILYEAIEVSMQGRELAPRSSLLLDTLSGQHAGSRPKRLCRFVRHVKIQSLNPSSKLRHRHSVKTEERVSRRRSLSWRKEKGENGKERTLEEYLSLIGAFKHTKFVTWHIWSKSTEYQTYHEYLFKILGFLPSLHHFTLAVLGSTTLALPSNLHLKGLHSLCIQSPTPSSPAATNTYVLYPLLSVINNSPCLKELHLDFRENHHKETVPPKLEDFLEKVSLSSWTRLRALRKSQLQIESLSLQGWDLDFDLKSKNTKAPTHLRHLTGLKIMDPFAAHSNLWEVLGREQVRLKRISVNSVSRPMLEYLESYSGVQCLEVSPSVIRDLDGGDAKPCDDVDHPHLAPRFYQAVKKHEESLTVLSIRGCSKGTWCFGIDNAQHMKNCGRLRELSVYVDSKPGAKEDGVGTLMKMTSQLSSLRVLRLNIAQGNNYFGCALCGAHLDEQPLEVVVSQIQDSIRSAQLYTKPSSRPVIYVEDKCMNWQW</sequence>
<evidence type="ECO:0008006" key="3">
    <source>
        <dbReference type="Google" id="ProtNLM"/>
    </source>
</evidence>
<reference evidence="1 2" key="1">
    <citation type="submission" date="2024-01" db="EMBL/GenBank/DDBJ databases">
        <title>A draft genome for the cacao thread blight pathogen Marasmiellus scandens.</title>
        <authorList>
            <person name="Baruah I.K."/>
            <person name="Leung J."/>
            <person name="Bukari Y."/>
            <person name="Amoako-Attah I."/>
            <person name="Meinhardt L.W."/>
            <person name="Bailey B.A."/>
            <person name="Cohen S.P."/>
        </authorList>
    </citation>
    <scope>NUCLEOTIDE SEQUENCE [LARGE SCALE GENOMIC DNA]</scope>
    <source>
        <strain evidence="1 2">GH-19</strain>
    </source>
</reference>